<dbReference type="GO" id="GO:0051607">
    <property type="term" value="P:defense response to virus"/>
    <property type="evidence" value="ECO:0007669"/>
    <property type="project" value="UniProtKB-KW"/>
</dbReference>
<comment type="function">
    <text evidence="1">This subunit might be involved in maturation of a crRNA intermediate to its mature form.</text>
</comment>
<dbReference type="PANTHER" id="PTHR38007:SF1">
    <property type="entry name" value="CRISPR SYSTEM CMS PROTEIN CSM5"/>
    <property type="match status" value="1"/>
</dbReference>
<dbReference type="PANTHER" id="PTHR38007">
    <property type="entry name" value="CRISPR SYSTEM CMS PROTEIN CSM5"/>
    <property type="match status" value="1"/>
</dbReference>
<evidence type="ECO:0000256" key="2">
    <source>
        <dbReference type="ARBA" id="ARBA00006680"/>
    </source>
</evidence>
<dbReference type="GO" id="GO:0003723">
    <property type="term" value="F:RNA binding"/>
    <property type="evidence" value="ECO:0007669"/>
    <property type="project" value="UniProtKB-KW"/>
</dbReference>
<dbReference type="OrthoDB" id="86248at2157"/>
<keyword evidence="9" id="KW-1185">Reference proteome</keyword>
<reference evidence="8 9" key="1">
    <citation type="submission" date="2016-04" db="EMBL/GenBank/DDBJ databases">
        <title>Complete genome sequence of Thermococcus radiotolerans type strain EJ2.</title>
        <authorList>
            <person name="Oger P.M."/>
        </authorList>
    </citation>
    <scope>NUCLEOTIDE SEQUENCE [LARGE SCALE GENOMIC DNA]</scope>
    <source>
        <strain evidence="8 9">EJ2</strain>
    </source>
</reference>
<protein>
    <recommendedName>
        <fullName evidence="3">CRISPR system Cms protein Csm5</fullName>
    </recommendedName>
    <alternativeName>
        <fullName evidence="6">CRISPR type III A-associated protein Csm5</fullName>
    </alternativeName>
</protein>
<dbReference type="KEGG" id="trl:A3L10_01485"/>
<dbReference type="Pfam" id="PF03787">
    <property type="entry name" value="RAMPs"/>
    <property type="match status" value="1"/>
</dbReference>
<gene>
    <name evidence="8" type="ORF">A3L10_01485</name>
</gene>
<evidence type="ECO:0000256" key="3">
    <source>
        <dbReference type="ARBA" id="ARBA00016113"/>
    </source>
</evidence>
<evidence type="ECO:0000313" key="9">
    <source>
        <dbReference type="Proteomes" id="UP000250085"/>
    </source>
</evidence>
<evidence type="ECO:0000256" key="1">
    <source>
        <dbReference type="ARBA" id="ARBA00003088"/>
    </source>
</evidence>
<dbReference type="InterPro" id="IPR010173">
    <property type="entry name" value="CRISPR-assoc_Csm5"/>
</dbReference>
<keyword evidence="5" id="KW-0051">Antiviral defense</keyword>
<evidence type="ECO:0000256" key="5">
    <source>
        <dbReference type="ARBA" id="ARBA00023118"/>
    </source>
</evidence>
<evidence type="ECO:0000313" key="8">
    <source>
        <dbReference type="EMBL" id="ASJ15494.1"/>
    </source>
</evidence>
<dbReference type="AlphaFoldDB" id="A0A2Z2N1W2"/>
<name>A0A2Z2N1W2_9EURY</name>
<keyword evidence="4" id="KW-0694">RNA-binding</keyword>
<feature type="domain" description="CRISPR type III-associated protein" evidence="7">
    <location>
        <begin position="2"/>
        <end position="268"/>
    </location>
</feature>
<accession>A0A2Z2N1W2</accession>
<evidence type="ECO:0000256" key="6">
    <source>
        <dbReference type="ARBA" id="ARBA00031720"/>
    </source>
</evidence>
<dbReference type="Proteomes" id="UP000250085">
    <property type="component" value="Chromosome"/>
</dbReference>
<comment type="similarity">
    <text evidence="2">Belongs to the CRISPR-associated Csm5 family.</text>
</comment>
<organism evidence="8 9">
    <name type="scientific">Thermococcus radiotolerans</name>
    <dbReference type="NCBI Taxonomy" id="187880"/>
    <lineage>
        <taxon>Archaea</taxon>
        <taxon>Methanobacteriati</taxon>
        <taxon>Methanobacteriota</taxon>
        <taxon>Thermococci</taxon>
        <taxon>Thermococcales</taxon>
        <taxon>Thermococcaceae</taxon>
        <taxon>Thermococcus</taxon>
    </lineage>
</organism>
<dbReference type="EMBL" id="CP015106">
    <property type="protein sequence ID" value="ASJ15494.1"/>
    <property type="molecule type" value="Genomic_DNA"/>
</dbReference>
<dbReference type="InterPro" id="IPR005537">
    <property type="entry name" value="RAMP_III_fam"/>
</dbReference>
<sequence length="403" mass="45213">MTLKVLSPLHIGNGRELTPLDIYPGDGVVYVLDTGKLTADLINMGISLEEILHLLKNPPGDAYVWKGYIDELHLNPSDYALYALRIHGEPGRRSMQIKEFIKLNGRPYIPGSSVKGALRTAVLYKALKECGDSGTAMNVVSGIKNKRGQVERKTAELAREIGWSESLVDFYLAKLPQERTDGKHADDLLEAIVFGMESDRRSGVKYEPKRDPMRALIVRDSGAIGKKRLAVYHVDVIGNVQPIPIWVEALEPGTTAEIEVKVDTELLRLNSDYFNGVLWECLRDWGRPWEAFETFLWEAVEEFYTAVRKAETAEARKFGTKAAEVKRFYSSLEGHGGHVLRIGWGSGWLAMTIGVLLKENRRWEGVRRQLGLGQKPGGRGLSRDFPKTRRLAKGMPMGWVVLE</sequence>
<evidence type="ECO:0000256" key="4">
    <source>
        <dbReference type="ARBA" id="ARBA00022884"/>
    </source>
</evidence>
<proteinExistence type="inferred from homology"/>
<evidence type="ECO:0000259" key="7">
    <source>
        <dbReference type="Pfam" id="PF03787"/>
    </source>
</evidence>
<dbReference type="NCBIfam" id="TIGR01899">
    <property type="entry name" value="cas_TM1807_csm5"/>
    <property type="match status" value="1"/>
</dbReference>